<feature type="domain" description="ABC transporter" evidence="5">
    <location>
        <begin position="8"/>
        <end position="256"/>
    </location>
</feature>
<dbReference type="InterPro" id="IPR017871">
    <property type="entry name" value="ABC_transporter-like_CS"/>
</dbReference>
<accession>A0A1C6S002</accession>
<dbReference type="CDD" id="cd03215">
    <property type="entry name" value="ABC_Carb_Monos_II"/>
    <property type="match status" value="1"/>
</dbReference>
<evidence type="ECO:0000256" key="4">
    <source>
        <dbReference type="ARBA" id="ARBA00022840"/>
    </source>
</evidence>
<dbReference type="Gene3D" id="3.40.50.300">
    <property type="entry name" value="P-loop containing nucleotide triphosphate hydrolases"/>
    <property type="match status" value="2"/>
</dbReference>
<name>A0A1C6S002_9ACTN</name>
<reference evidence="7" key="1">
    <citation type="submission" date="2016-06" db="EMBL/GenBank/DDBJ databases">
        <authorList>
            <person name="Varghese N."/>
        </authorList>
    </citation>
    <scope>NUCLEOTIDE SEQUENCE [LARGE SCALE GENOMIC DNA]</scope>
    <source>
        <strain evidence="7">DSM 46123</strain>
    </source>
</reference>
<sequence>MRSNDYILRVASLSKTYGASRALAEVDFDVARGSVHALVGGNGSGKSTLIKVLAGVVRPDRGGQVATAIRSEPADQITPSVSRQLGLRFVHQDLGLFEDLSVADNLLPVLAPGDTTAGFLNRQSLRQRARSILDRFELDIDVSRDLRELRPAEQTLVAIARALSDFEVPSGGVAGGVLFLDEPTARLPHGEVSELLERLRGYAGRGHSIVFVSHRLDEVLDVCDAVTVLRDGVKVLDSPSADLARPKLVEAIVGRQVDSANVRGRGADAEHREVLSVSGLLGGPLRGVDLQVGAGEVVGVAGLVGSGRTSLLETIAGLHPHLGGSVRVAGRELSGADFRMMLANGVAYVPEDRLRLSLFPEMSVSDNVVSNALRRYTRSGVFRPRKASRAAARAHAQYGVKSPGLDAPVSALSGGNQQKVVIARWMSLLPRVLLLDEPSQGVDIGARADIYRFIGAAAESGAAVIVVSSDIEELLGHCTRIVGLREGVISFSRPTESLARSELINLVYEMNEEADLR</sequence>
<dbReference type="GO" id="GO:0016887">
    <property type="term" value="F:ATP hydrolysis activity"/>
    <property type="evidence" value="ECO:0007669"/>
    <property type="project" value="InterPro"/>
</dbReference>
<dbReference type="PROSITE" id="PS50893">
    <property type="entry name" value="ABC_TRANSPORTER_2"/>
    <property type="match status" value="2"/>
</dbReference>
<dbReference type="PANTHER" id="PTHR43790">
    <property type="entry name" value="CARBOHYDRATE TRANSPORT ATP-BINDING PROTEIN MG119-RELATED"/>
    <property type="match status" value="1"/>
</dbReference>
<dbReference type="PROSITE" id="PS00211">
    <property type="entry name" value="ABC_TRANSPORTER_1"/>
    <property type="match status" value="1"/>
</dbReference>
<dbReference type="SUPFAM" id="SSF52540">
    <property type="entry name" value="P-loop containing nucleoside triphosphate hydrolases"/>
    <property type="match status" value="2"/>
</dbReference>
<dbReference type="InterPro" id="IPR003593">
    <property type="entry name" value="AAA+_ATPase"/>
</dbReference>
<gene>
    <name evidence="6" type="ORF">GA0074694_3412</name>
</gene>
<keyword evidence="1" id="KW-0813">Transport</keyword>
<keyword evidence="3" id="KW-0547">Nucleotide-binding</keyword>
<dbReference type="InterPro" id="IPR050107">
    <property type="entry name" value="ABC_carbohydrate_import_ATPase"/>
</dbReference>
<keyword evidence="2" id="KW-0677">Repeat</keyword>
<dbReference type="AlphaFoldDB" id="A0A1C6S002"/>
<keyword evidence="7" id="KW-1185">Reference proteome</keyword>
<dbReference type="Proteomes" id="UP000198906">
    <property type="component" value="Unassembled WGS sequence"/>
</dbReference>
<dbReference type="Pfam" id="PF00005">
    <property type="entry name" value="ABC_tran"/>
    <property type="match status" value="2"/>
</dbReference>
<evidence type="ECO:0000256" key="1">
    <source>
        <dbReference type="ARBA" id="ARBA00022448"/>
    </source>
</evidence>
<dbReference type="InterPro" id="IPR003439">
    <property type="entry name" value="ABC_transporter-like_ATP-bd"/>
</dbReference>
<dbReference type="SMART" id="SM00382">
    <property type="entry name" value="AAA"/>
    <property type="match status" value="2"/>
</dbReference>
<keyword evidence="4 6" id="KW-0067">ATP-binding</keyword>
<dbReference type="STRING" id="47866.GA0074694_3412"/>
<evidence type="ECO:0000256" key="2">
    <source>
        <dbReference type="ARBA" id="ARBA00022737"/>
    </source>
</evidence>
<dbReference type="PANTHER" id="PTHR43790:SF9">
    <property type="entry name" value="GALACTOFURANOSE TRANSPORTER ATP-BINDING PROTEIN YTFR"/>
    <property type="match status" value="1"/>
</dbReference>
<dbReference type="EMBL" id="FMHU01000002">
    <property type="protein sequence ID" value="SCL22620.1"/>
    <property type="molecule type" value="Genomic_DNA"/>
</dbReference>
<dbReference type="GO" id="GO:0005524">
    <property type="term" value="F:ATP binding"/>
    <property type="evidence" value="ECO:0007669"/>
    <property type="project" value="UniProtKB-KW"/>
</dbReference>
<evidence type="ECO:0000313" key="7">
    <source>
        <dbReference type="Proteomes" id="UP000198906"/>
    </source>
</evidence>
<proteinExistence type="predicted"/>
<feature type="domain" description="ABC transporter" evidence="5">
    <location>
        <begin position="269"/>
        <end position="511"/>
    </location>
</feature>
<protein>
    <submittedName>
        <fullName evidence="6">Monosaccharide ABC transporter ATP-binding protein, CUT2 family</fullName>
    </submittedName>
</protein>
<dbReference type="InterPro" id="IPR027417">
    <property type="entry name" value="P-loop_NTPase"/>
</dbReference>
<organism evidence="6 7">
    <name type="scientific">Micromonospora inyonensis</name>
    <dbReference type="NCBI Taxonomy" id="47866"/>
    <lineage>
        <taxon>Bacteria</taxon>
        <taxon>Bacillati</taxon>
        <taxon>Actinomycetota</taxon>
        <taxon>Actinomycetes</taxon>
        <taxon>Micromonosporales</taxon>
        <taxon>Micromonosporaceae</taxon>
        <taxon>Micromonospora</taxon>
    </lineage>
</organism>
<evidence type="ECO:0000259" key="5">
    <source>
        <dbReference type="PROSITE" id="PS50893"/>
    </source>
</evidence>
<evidence type="ECO:0000313" key="6">
    <source>
        <dbReference type="EMBL" id="SCL22620.1"/>
    </source>
</evidence>
<dbReference type="CDD" id="cd03216">
    <property type="entry name" value="ABC_Carb_Monos_I"/>
    <property type="match status" value="1"/>
</dbReference>
<evidence type="ECO:0000256" key="3">
    <source>
        <dbReference type="ARBA" id="ARBA00022741"/>
    </source>
</evidence>